<dbReference type="Pfam" id="PF24419">
    <property type="entry name" value="Cupin_NOL9"/>
    <property type="match status" value="1"/>
</dbReference>
<feature type="compositionally biased region" description="Polar residues" evidence="10">
    <location>
        <begin position="68"/>
        <end position="79"/>
    </location>
</feature>
<dbReference type="Pfam" id="PF25467">
    <property type="entry name" value="NOL9_C"/>
    <property type="match status" value="1"/>
</dbReference>
<keyword evidence="15" id="KW-1185">Reference proteome</keyword>
<keyword evidence="7" id="KW-0067">ATP-binding</keyword>
<dbReference type="PANTHER" id="PTHR12755">
    <property type="entry name" value="CLEAVAGE/POLYADENYLATION FACTOR IA SUBUNIT CLP1P"/>
    <property type="match status" value="1"/>
</dbReference>
<protein>
    <recommendedName>
        <fullName evidence="9">Polynucleotide 5'-hydroxyl-kinase NOL9</fullName>
    </recommendedName>
</protein>
<dbReference type="GO" id="GO:0005524">
    <property type="term" value="F:ATP binding"/>
    <property type="evidence" value="ECO:0007669"/>
    <property type="project" value="UniProtKB-KW"/>
</dbReference>
<evidence type="ECO:0000256" key="5">
    <source>
        <dbReference type="ARBA" id="ARBA00022741"/>
    </source>
</evidence>
<evidence type="ECO:0000313" key="14">
    <source>
        <dbReference type="EMBL" id="KAG6451710.1"/>
    </source>
</evidence>
<feature type="region of interest" description="Disordered" evidence="10">
    <location>
        <begin position="186"/>
        <end position="248"/>
    </location>
</feature>
<feature type="region of interest" description="Disordered" evidence="10">
    <location>
        <begin position="326"/>
        <end position="356"/>
    </location>
</feature>
<feature type="compositionally biased region" description="Polar residues" evidence="10">
    <location>
        <begin position="111"/>
        <end position="120"/>
    </location>
</feature>
<dbReference type="AlphaFoldDB" id="A0A921Z6A8"/>
<feature type="domain" description="NOL9 C-terminal" evidence="13">
    <location>
        <begin position="778"/>
        <end position="867"/>
    </location>
</feature>
<feature type="domain" description="Clp1 P-loop" evidence="11">
    <location>
        <begin position="556"/>
        <end position="702"/>
    </location>
</feature>
<evidence type="ECO:0000259" key="13">
    <source>
        <dbReference type="Pfam" id="PF25467"/>
    </source>
</evidence>
<keyword evidence="5" id="KW-0547">Nucleotide-binding</keyword>
<dbReference type="InterPro" id="IPR027417">
    <property type="entry name" value="P-loop_NTPase"/>
</dbReference>
<dbReference type="EMBL" id="JH668412">
    <property type="protein sequence ID" value="KAG6451710.1"/>
    <property type="molecule type" value="Genomic_DNA"/>
</dbReference>
<dbReference type="GO" id="GO:0051731">
    <property type="term" value="F:polynucleotide 5'-hydroxyl-kinase activity"/>
    <property type="evidence" value="ECO:0007669"/>
    <property type="project" value="InterPro"/>
</dbReference>
<dbReference type="Proteomes" id="UP000791440">
    <property type="component" value="Unassembled WGS sequence"/>
</dbReference>
<feature type="compositionally biased region" description="Polar residues" evidence="10">
    <location>
        <begin position="131"/>
        <end position="145"/>
    </location>
</feature>
<feature type="compositionally biased region" description="Acidic residues" evidence="10">
    <location>
        <begin position="343"/>
        <end position="354"/>
    </location>
</feature>
<comment type="caution">
    <text evidence="14">The sequence shown here is derived from an EMBL/GenBank/DDBJ whole genome shotgun (WGS) entry which is preliminary data.</text>
</comment>
<name>A0A921Z6A8_MANSE</name>
<dbReference type="InterPro" id="IPR032319">
    <property type="entry name" value="CLP1_P"/>
</dbReference>
<feature type="compositionally biased region" description="Polar residues" evidence="10">
    <location>
        <begin position="238"/>
        <end position="248"/>
    </location>
</feature>
<evidence type="ECO:0000256" key="7">
    <source>
        <dbReference type="ARBA" id="ARBA00022840"/>
    </source>
</evidence>
<dbReference type="InterPro" id="IPR057570">
    <property type="entry name" value="NOL9_C"/>
</dbReference>
<evidence type="ECO:0000259" key="12">
    <source>
        <dbReference type="Pfam" id="PF24419"/>
    </source>
</evidence>
<evidence type="ECO:0000256" key="10">
    <source>
        <dbReference type="SAM" id="MobiDB-lite"/>
    </source>
</evidence>
<dbReference type="GO" id="GO:0000448">
    <property type="term" value="P:cleavage in ITS2 between 5.8S rRNA and LSU-rRNA of tricistronic rRNA transcript (SSU-rRNA, 5.8S rRNA, LSU-rRNA)"/>
    <property type="evidence" value="ECO:0007669"/>
    <property type="project" value="TreeGrafter"/>
</dbReference>
<keyword evidence="6" id="KW-0418">Kinase</keyword>
<dbReference type="InterPro" id="IPR057573">
    <property type="entry name" value="NOL9_N"/>
</dbReference>
<evidence type="ECO:0000313" key="15">
    <source>
        <dbReference type="Proteomes" id="UP000791440"/>
    </source>
</evidence>
<sequence length="918" mass="102888">MDFFERAHVIKKPAVKTTKSDETVKKQLKQMLRGYKQNDTKIIKQAENLKIDLDDTIFSVEDSDSVSGFSDLNLTNSSNENEKSKDTISDVESVLNTSKSSSILNEEENQNKSLMQSAESISEFEDDLQSLPENTQDVTNTTMSENSDDTWDLDKTTDSNINSDSDKFDPDGALACKILKRINDRENAKHKRRKLDRIETSSDESTEHTNIIRQKEKTQNYVQLKPVEKDEDSESTDNIDTSTQDSVSTAISSPYISLTATEMTEQSLSEILGEYRHPTTRNIPCEKQNVICSMDYSEIFPTESVEVANIVTEDEVDSLVPELGDEPTVEDLEEPPNVTLEAPLDEPSEIEDTSEMVKPLDDSLHAGSVDSDVENPIKVYYGTDTCIFILKHPTKIYLHGKVKAKALGGTIEVFGYTLNNEFSEIYAPTFNFAQCIKTVECENTYYGLFRKLTSSGISIRDAEEIVTTIGEYDGVLCLSALSNKRIDFVENNFTTMDLFKKPKKYNSGDSSIQMASEFLDCSLYLTQPGRCFVENVKWEQIISCGLDNRSRAIICGGKNTGKSTFLRYYINKLVANGPILVIDLDPGQAELTVAGNVSATVVTKPLLGPNFTHLQKPDKMLNIGLISTMDSPSRYASALISLFEYCNSNENYKNMPWVVNTMGMSNNLGLKFITLTILLAQPTLLVQMDSINHKKRFEIDLHPLSVQGFLDSNNYDRIFKNVPHSEKIEYTFIISSPVELGAKTEVGLAARDQRYLNFLAYFGELMDIHTGPSILGIVPYEVKFEDINIATNASVRKEAIIRVINGKILALCQMTTPDKGRVFNLSDNPVLCLGHGLVRGVDFDKNLLYIITPVPACTLPQVNTLVYSDWVPELKGQDLQLPNGTVIPYRTTSNQKNLMTTPHRRFNPLKLLKMSRKS</sequence>
<dbReference type="InterPro" id="IPR045116">
    <property type="entry name" value="Clp1/Grc3"/>
</dbReference>
<evidence type="ECO:0000256" key="1">
    <source>
        <dbReference type="ARBA" id="ARBA00004604"/>
    </source>
</evidence>
<dbReference type="GO" id="GO:0005730">
    <property type="term" value="C:nucleolus"/>
    <property type="evidence" value="ECO:0007669"/>
    <property type="project" value="UniProtKB-SubCell"/>
</dbReference>
<gene>
    <name evidence="14" type="ORF">O3G_MSEX007293</name>
</gene>
<feature type="domain" description="NOL9 N-terminal" evidence="12">
    <location>
        <begin position="376"/>
        <end position="524"/>
    </location>
</feature>
<organism evidence="14 15">
    <name type="scientific">Manduca sexta</name>
    <name type="common">Tobacco hawkmoth</name>
    <name type="synonym">Tobacco hornworm</name>
    <dbReference type="NCBI Taxonomy" id="7130"/>
    <lineage>
        <taxon>Eukaryota</taxon>
        <taxon>Metazoa</taxon>
        <taxon>Ecdysozoa</taxon>
        <taxon>Arthropoda</taxon>
        <taxon>Hexapoda</taxon>
        <taxon>Insecta</taxon>
        <taxon>Pterygota</taxon>
        <taxon>Neoptera</taxon>
        <taxon>Endopterygota</taxon>
        <taxon>Lepidoptera</taxon>
        <taxon>Glossata</taxon>
        <taxon>Ditrysia</taxon>
        <taxon>Bombycoidea</taxon>
        <taxon>Sphingidae</taxon>
        <taxon>Sphinginae</taxon>
        <taxon>Sphingini</taxon>
        <taxon>Manduca</taxon>
    </lineage>
</organism>
<comment type="similarity">
    <text evidence="2">Belongs to the Clp1 family. NOL9/GRC3 subfamily.</text>
</comment>
<accession>A0A921Z6A8</accession>
<evidence type="ECO:0000256" key="6">
    <source>
        <dbReference type="ARBA" id="ARBA00022777"/>
    </source>
</evidence>
<dbReference type="PANTHER" id="PTHR12755:SF3">
    <property type="entry name" value="POLYNUCLEOTIDE 5'-HYDROXYL-KINASE NOL9"/>
    <property type="match status" value="1"/>
</dbReference>
<feature type="region of interest" description="Disordered" evidence="10">
    <location>
        <begin position="68"/>
        <end position="165"/>
    </location>
</feature>
<evidence type="ECO:0000256" key="4">
    <source>
        <dbReference type="ARBA" id="ARBA00022679"/>
    </source>
</evidence>
<evidence type="ECO:0000256" key="3">
    <source>
        <dbReference type="ARBA" id="ARBA00022552"/>
    </source>
</evidence>
<reference evidence="14" key="1">
    <citation type="journal article" date="2016" name="Insect Biochem. Mol. Biol.">
        <title>Multifaceted biological insights from a draft genome sequence of the tobacco hornworm moth, Manduca sexta.</title>
        <authorList>
            <person name="Kanost M.R."/>
            <person name="Arrese E.L."/>
            <person name="Cao X."/>
            <person name="Chen Y.R."/>
            <person name="Chellapilla S."/>
            <person name="Goldsmith M.R."/>
            <person name="Grosse-Wilde E."/>
            <person name="Heckel D.G."/>
            <person name="Herndon N."/>
            <person name="Jiang H."/>
            <person name="Papanicolaou A."/>
            <person name="Qu J."/>
            <person name="Soulages J.L."/>
            <person name="Vogel H."/>
            <person name="Walters J."/>
            <person name="Waterhouse R.M."/>
            <person name="Ahn S.J."/>
            <person name="Almeida F.C."/>
            <person name="An C."/>
            <person name="Aqrawi P."/>
            <person name="Bretschneider A."/>
            <person name="Bryant W.B."/>
            <person name="Bucks S."/>
            <person name="Chao H."/>
            <person name="Chevignon G."/>
            <person name="Christen J.M."/>
            <person name="Clarke D.F."/>
            <person name="Dittmer N.T."/>
            <person name="Ferguson L.C.F."/>
            <person name="Garavelou S."/>
            <person name="Gordon K.H.J."/>
            <person name="Gunaratna R.T."/>
            <person name="Han Y."/>
            <person name="Hauser F."/>
            <person name="He Y."/>
            <person name="Heidel-Fischer H."/>
            <person name="Hirsh A."/>
            <person name="Hu Y."/>
            <person name="Jiang H."/>
            <person name="Kalra D."/>
            <person name="Klinner C."/>
            <person name="Konig C."/>
            <person name="Kovar C."/>
            <person name="Kroll A.R."/>
            <person name="Kuwar S.S."/>
            <person name="Lee S.L."/>
            <person name="Lehman R."/>
            <person name="Li K."/>
            <person name="Li Z."/>
            <person name="Liang H."/>
            <person name="Lovelace S."/>
            <person name="Lu Z."/>
            <person name="Mansfield J.H."/>
            <person name="McCulloch K.J."/>
            <person name="Mathew T."/>
            <person name="Morton B."/>
            <person name="Muzny D.M."/>
            <person name="Neunemann D."/>
            <person name="Ongeri F."/>
            <person name="Pauchet Y."/>
            <person name="Pu L.L."/>
            <person name="Pyrousis I."/>
            <person name="Rao X.J."/>
            <person name="Redding A."/>
            <person name="Roesel C."/>
            <person name="Sanchez-Gracia A."/>
            <person name="Schaack S."/>
            <person name="Shukla A."/>
            <person name="Tetreau G."/>
            <person name="Wang Y."/>
            <person name="Xiong G.H."/>
            <person name="Traut W."/>
            <person name="Walsh T.K."/>
            <person name="Worley K.C."/>
            <person name="Wu D."/>
            <person name="Wu W."/>
            <person name="Wu Y.Q."/>
            <person name="Zhang X."/>
            <person name="Zou Z."/>
            <person name="Zucker H."/>
            <person name="Briscoe A.D."/>
            <person name="Burmester T."/>
            <person name="Clem R.J."/>
            <person name="Feyereisen R."/>
            <person name="Grimmelikhuijzen C.J.P."/>
            <person name="Hamodrakas S.J."/>
            <person name="Hansson B.S."/>
            <person name="Huguet E."/>
            <person name="Jermiin L.S."/>
            <person name="Lan Q."/>
            <person name="Lehman H.K."/>
            <person name="Lorenzen M."/>
            <person name="Merzendorfer H."/>
            <person name="Michalopoulos I."/>
            <person name="Morton D.B."/>
            <person name="Muthukrishnan S."/>
            <person name="Oakeshott J.G."/>
            <person name="Palmer W."/>
            <person name="Park Y."/>
            <person name="Passarelli A.L."/>
            <person name="Rozas J."/>
            <person name="Schwartz L.M."/>
            <person name="Smith W."/>
            <person name="Southgate A."/>
            <person name="Vilcinskas A."/>
            <person name="Vogt R."/>
            <person name="Wang P."/>
            <person name="Werren J."/>
            <person name="Yu X.Q."/>
            <person name="Zhou J.J."/>
            <person name="Brown S.J."/>
            <person name="Scherer S.E."/>
            <person name="Richards S."/>
            <person name="Blissard G.W."/>
        </authorList>
    </citation>
    <scope>NUCLEOTIDE SEQUENCE</scope>
</reference>
<feature type="compositionally biased region" description="Polar residues" evidence="10">
    <location>
        <begin position="94"/>
        <end position="104"/>
    </location>
</feature>
<dbReference type="Pfam" id="PF16575">
    <property type="entry name" value="CLP1_P"/>
    <property type="match status" value="1"/>
</dbReference>
<evidence type="ECO:0000259" key="11">
    <source>
        <dbReference type="Pfam" id="PF16575"/>
    </source>
</evidence>
<keyword evidence="4" id="KW-0808">Transferase</keyword>
<keyword evidence="8" id="KW-0539">Nucleus</keyword>
<reference evidence="14" key="2">
    <citation type="submission" date="2020-12" db="EMBL/GenBank/DDBJ databases">
        <authorList>
            <person name="Kanost M."/>
        </authorList>
    </citation>
    <scope>NUCLEOTIDE SEQUENCE</scope>
</reference>
<dbReference type="SUPFAM" id="SSF52540">
    <property type="entry name" value="P-loop containing nucleoside triphosphate hydrolases"/>
    <property type="match status" value="1"/>
</dbReference>
<evidence type="ECO:0000256" key="8">
    <source>
        <dbReference type="ARBA" id="ARBA00023242"/>
    </source>
</evidence>
<proteinExistence type="inferred from homology"/>
<keyword evidence="3" id="KW-0698">rRNA processing</keyword>
<evidence type="ECO:0000256" key="2">
    <source>
        <dbReference type="ARBA" id="ARBA00011003"/>
    </source>
</evidence>
<dbReference type="Gene3D" id="3.40.50.300">
    <property type="entry name" value="P-loop containing nucleotide triphosphate hydrolases"/>
    <property type="match status" value="1"/>
</dbReference>
<comment type="subcellular location">
    <subcellularLocation>
        <location evidence="1">Nucleus</location>
        <location evidence="1">Nucleolus</location>
    </subcellularLocation>
</comment>
<evidence type="ECO:0000256" key="9">
    <source>
        <dbReference type="ARBA" id="ARBA00071212"/>
    </source>
</evidence>